<gene>
    <name evidence="3" type="ORF">LGLO00237_LOCUS33840</name>
</gene>
<dbReference type="Gene3D" id="1.25.40.10">
    <property type="entry name" value="Tetratricopeptide repeat domain"/>
    <property type="match status" value="2"/>
</dbReference>
<dbReference type="PROSITE" id="PS50005">
    <property type="entry name" value="TPR"/>
    <property type="match status" value="3"/>
</dbReference>
<evidence type="ECO:0000313" key="3">
    <source>
        <dbReference type="EMBL" id="CAE0682052.1"/>
    </source>
</evidence>
<protein>
    <recommendedName>
        <fullName evidence="4">Cdc23 domain-containing protein</fullName>
    </recommendedName>
</protein>
<dbReference type="Pfam" id="PF13181">
    <property type="entry name" value="TPR_8"/>
    <property type="match status" value="1"/>
</dbReference>
<dbReference type="InterPro" id="IPR019734">
    <property type="entry name" value="TPR_rpt"/>
</dbReference>
<dbReference type="PANTHER" id="PTHR12558">
    <property type="entry name" value="CELL DIVISION CYCLE 16,23,27"/>
    <property type="match status" value="1"/>
</dbReference>
<proteinExistence type="predicted"/>
<dbReference type="InterPro" id="IPR011990">
    <property type="entry name" value="TPR-like_helical_dom_sf"/>
</dbReference>
<dbReference type="SMART" id="SM00028">
    <property type="entry name" value="TPR"/>
    <property type="match status" value="7"/>
</dbReference>
<dbReference type="GO" id="GO:0016567">
    <property type="term" value="P:protein ubiquitination"/>
    <property type="evidence" value="ECO:0007669"/>
    <property type="project" value="TreeGrafter"/>
</dbReference>
<evidence type="ECO:0000256" key="1">
    <source>
        <dbReference type="ARBA" id="ARBA00022803"/>
    </source>
</evidence>
<feature type="repeat" description="TPR" evidence="2">
    <location>
        <begin position="117"/>
        <end position="150"/>
    </location>
</feature>
<reference evidence="3" key="1">
    <citation type="submission" date="2021-01" db="EMBL/GenBank/DDBJ databases">
        <authorList>
            <person name="Corre E."/>
            <person name="Pelletier E."/>
            <person name="Niang G."/>
            <person name="Scheremetjew M."/>
            <person name="Finn R."/>
            <person name="Kale V."/>
            <person name="Holt S."/>
            <person name="Cochrane G."/>
            <person name="Meng A."/>
            <person name="Brown T."/>
            <person name="Cohen L."/>
        </authorList>
    </citation>
    <scope>NUCLEOTIDE SEQUENCE</scope>
    <source>
        <strain evidence="3">CCCM811</strain>
    </source>
</reference>
<dbReference type="GO" id="GO:0045842">
    <property type="term" value="P:positive regulation of mitotic metaphase/anaphase transition"/>
    <property type="evidence" value="ECO:0007669"/>
    <property type="project" value="TreeGrafter"/>
</dbReference>
<evidence type="ECO:0000256" key="2">
    <source>
        <dbReference type="PROSITE-ProRule" id="PRU00339"/>
    </source>
</evidence>
<dbReference type="Pfam" id="PF13432">
    <property type="entry name" value="TPR_16"/>
    <property type="match status" value="2"/>
</dbReference>
<organism evidence="3">
    <name type="scientific">Lotharella globosa</name>
    <dbReference type="NCBI Taxonomy" id="91324"/>
    <lineage>
        <taxon>Eukaryota</taxon>
        <taxon>Sar</taxon>
        <taxon>Rhizaria</taxon>
        <taxon>Cercozoa</taxon>
        <taxon>Chlorarachniophyceae</taxon>
        <taxon>Lotharella</taxon>
    </lineage>
</organism>
<keyword evidence="1 2" id="KW-0802">TPR repeat</keyword>
<feature type="repeat" description="TPR" evidence="2">
    <location>
        <begin position="151"/>
        <end position="184"/>
    </location>
</feature>
<sequence>MDILQALIEVFPKSTHLNAQLAMAYYNMRDFDEAQQLFQDLHVRDPWRLSSMDVYSNILFVKECKAELSFLAHTAIKTDKYRPETCCIIGNYYSLKGEHERAVIYFKRALRLDPSYLSAWTLMGHEYVEMRNSAAAIEAYRRAVDINPRDYRAWYGLGQTYEIMRMHNYALYYFRKATKLRPYDARMWCAMGDTFDRLSRYEDAIKCYKQAEGNEDPEGSAILKLANAYKKTKDNDTAAAYFRKVLQQREAEGGGSIEERRDNADALLFLARHCKGKGLMQECERYCNRLLDIGGTVKDEAKSILEEMRERRRHPQS</sequence>
<name>A0A7S3ZFV4_9EUKA</name>
<accession>A0A7S3ZFV4</accession>
<dbReference type="GO" id="GO:0051301">
    <property type="term" value="P:cell division"/>
    <property type="evidence" value="ECO:0007669"/>
    <property type="project" value="TreeGrafter"/>
</dbReference>
<dbReference type="Pfam" id="PF13174">
    <property type="entry name" value="TPR_6"/>
    <property type="match status" value="1"/>
</dbReference>
<dbReference type="GO" id="GO:0031145">
    <property type="term" value="P:anaphase-promoting complex-dependent catabolic process"/>
    <property type="evidence" value="ECO:0007669"/>
    <property type="project" value="TreeGrafter"/>
</dbReference>
<dbReference type="SUPFAM" id="SSF48452">
    <property type="entry name" value="TPR-like"/>
    <property type="match status" value="1"/>
</dbReference>
<dbReference type="EMBL" id="HBIV01048750">
    <property type="protein sequence ID" value="CAE0682052.1"/>
    <property type="molecule type" value="Transcribed_RNA"/>
</dbReference>
<dbReference type="GO" id="GO:0005680">
    <property type="term" value="C:anaphase-promoting complex"/>
    <property type="evidence" value="ECO:0007669"/>
    <property type="project" value="TreeGrafter"/>
</dbReference>
<dbReference type="AlphaFoldDB" id="A0A7S3ZFV4"/>
<evidence type="ECO:0008006" key="4">
    <source>
        <dbReference type="Google" id="ProtNLM"/>
    </source>
</evidence>
<feature type="repeat" description="TPR" evidence="2">
    <location>
        <begin position="83"/>
        <end position="116"/>
    </location>
</feature>
<dbReference type="PANTHER" id="PTHR12558:SF10">
    <property type="entry name" value="CELL DIVISION CYCLE PROTEIN 23 HOMOLOG"/>
    <property type="match status" value="1"/>
</dbReference>